<feature type="chain" id="PRO_5015613038" description="DUF3325 domain-containing protein" evidence="2">
    <location>
        <begin position="24"/>
        <end position="95"/>
    </location>
</feature>
<dbReference type="Proteomes" id="UP000244913">
    <property type="component" value="Unassembled WGS sequence"/>
</dbReference>
<accession>A0A2T9K0P7</accession>
<organism evidence="3 4">
    <name type="scientific">Caulobacter radicis</name>
    <dbReference type="NCBI Taxonomy" id="2172650"/>
    <lineage>
        <taxon>Bacteria</taxon>
        <taxon>Pseudomonadati</taxon>
        <taxon>Pseudomonadota</taxon>
        <taxon>Alphaproteobacteria</taxon>
        <taxon>Caulobacterales</taxon>
        <taxon>Caulobacteraceae</taxon>
        <taxon>Caulobacter</taxon>
    </lineage>
</organism>
<dbReference type="AlphaFoldDB" id="A0A2T9K0P7"/>
<proteinExistence type="predicted"/>
<evidence type="ECO:0000256" key="1">
    <source>
        <dbReference type="SAM" id="Phobius"/>
    </source>
</evidence>
<comment type="caution">
    <text evidence="3">The sequence shown here is derived from an EMBL/GenBank/DDBJ whole genome shotgun (WGS) entry which is preliminary data.</text>
</comment>
<evidence type="ECO:0000313" key="4">
    <source>
        <dbReference type="Proteomes" id="UP000244913"/>
    </source>
</evidence>
<dbReference type="RefSeq" id="WP_116563612.1">
    <property type="nucleotide sequence ID" value="NZ_QDKP01000003.1"/>
</dbReference>
<keyword evidence="2" id="KW-0732">Signal</keyword>
<name>A0A2T9K0P7_9CAUL</name>
<evidence type="ECO:0008006" key="5">
    <source>
        <dbReference type="Google" id="ProtNLM"/>
    </source>
</evidence>
<keyword evidence="1" id="KW-0472">Membrane</keyword>
<reference evidence="3 4" key="1">
    <citation type="submission" date="2018-04" db="EMBL/GenBank/DDBJ databases">
        <title>The genome sequence of Caulobacter sp. 736.</title>
        <authorList>
            <person name="Gao J."/>
            <person name="Sun J."/>
        </authorList>
    </citation>
    <scope>NUCLEOTIDE SEQUENCE [LARGE SCALE GENOMIC DNA]</scope>
    <source>
        <strain evidence="3 4">736</strain>
    </source>
</reference>
<gene>
    <name evidence="3" type="ORF">DDF65_00175</name>
</gene>
<keyword evidence="1" id="KW-1133">Transmembrane helix</keyword>
<dbReference type="EMBL" id="QDKP01000003">
    <property type="protein sequence ID" value="PVM89568.1"/>
    <property type="molecule type" value="Genomic_DNA"/>
</dbReference>
<keyword evidence="1" id="KW-0812">Transmembrane</keyword>
<evidence type="ECO:0000313" key="3">
    <source>
        <dbReference type="EMBL" id="PVM89568.1"/>
    </source>
</evidence>
<feature type="signal peptide" evidence="2">
    <location>
        <begin position="1"/>
        <end position="23"/>
    </location>
</feature>
<sequence length="95" mass="9938">MRFAVPMVLTYATALASAAFHLAATHGPSPRDIWSEGDPLFLALSHAARLAWLLSMTATAFMLKGRALWAAPSALPALLPWAGFAALVLACSTGS</sequence>
<evidence type="ECO:0000256" key="2">
    <source>
        <dbReference type="SAM" id="SignalP"/>
    </source>
</evidence>
<feature type="transmembrane region" description="Helical" evidence="1">
    <location>
        <begin position="40"/>
        <end position="61"/>
    </location>
</feature>
<keyword evidence="4" id="KW-1185">Reference proteome</keyword>
<protein>
    <recommendedName>
        <fullName evidence="5">DUF3325 domain-containing protein</fullName>
    </recommendedName>
</protein>
<feature type="transmembrane region" description="Helical" evidence="1">
    <location>
        <begin position="68"/>
        <end position="90"/>
    </location>
</feature>